<keyword evidence="5" id="KW-0175">Coiled coil</keyword>
<dbReference type="EMBL" id="AP014704">
    <property type="protein sequence ID" value="BAQ48216.1"/>
    <property type="molecule type" value="Genomic_DNA"/>
</dbReference>
<comment type="catalytic activity">
    <reaction evidence="1">
        <text>ATP + protein L-histidine = ADP + protein N-phospho-L-histidine.</text>
        <dbReference type="EC" id="2.7.13.3"/>
    </reaction>
</comment>
<dbReference type="Pfam" id="PF00512">
    <property type="entry name" value="HisKA"/>
    <property type="match status" value="1"/>
</dbReference>
<evidence type="ECO:0000256" key="6">
    <source>
        <dbReference type="SAM" id="MobiDB-lite"/>
    </source>
</evidence>
<dbReference type="SMART" id="SM00448">
    <property type="entry name" value="REC"/>
    <property type="match status" value="2"/>
</dbReference>
<evidence type="ECO:0000313" key="10">
    <source>
        <dbReference type="Proteomes" id="UP000061432"/>
    </source>
</evidence>
<dbReference type="InterPro" id="IPR011006">
    <property type="entry name" value="CheY-like_superfamily"/>
</dbReference>
<dbReference type="Pfam" id="PF00072">
    <property type="entry name" value="Response_reg"/>
    <property type="match status" value="2"/>
</dbReference>
<dbReference type="PANTHER" id="PTHR43065">
    <property type="entry name" value="SENSOR HISTIDINE KINASE"/>
    <property type="match status" value="1"/>
</dbReference>
<dbReference type="Gene3D" id="3.30.565.10">
    <property type="entry name" value="Histidine kinase-like ATPase, C-terminal domain"/>
    <property type="match status" value="1"/>
</dbReference>
<dbReference type="PROSITE" id="PS50110">
    <property type="entry name" value="RESPONSE_REGULATORY"/>
    <property type="match status" value="2"/>
</dbReference>
<evidence type="ECO:0000259" key="8">
    <source>
        <dbReference type="PROSITE" id="PS50110"/>
    </source>
</evidence>
<gene>
    <name evidence="9" type="primary">baeS</name>
    <name evidence="9" type="ORF">Maq22A_c26800</name>
</gene>
<evidence type="ECO:0000313" key="9">
    <source>
        <dbReference type="EMBL" id="BAQ48216.1"/>
    </source>
</evidence>
<dbReference type="PATRIC" id="fig|270351.10.peg.5137"/>
<dbReference type="Pfam" id="PF02518">
    <property type="entry name" value="HATPase_c"/>
    <property type="match status" value="1"/>
</dbReference>
<dbReference type="SUPFAM" id="SSF47384">
    <property type="entry name" value="Homodimeric domain of signal transducing histidine kinase"/>
    <property type="match status" value="1"/>
</dbReference>
<feature type="domain" description="Response regulatory" evidence="8">
    <location>
        <begin position="174"/>
        <end position="300"/>
    </location>
</feature>
<dbReference type="PROSITE" id="PS50109">
    <property type="entry name" value="HIS_KIN"/>
    <property type="match status" value="1"/>
</dbReference>
<protein>
    <recommendedName>
        <fullName evidence="2">histidine kinase</fullName>
        <ecNumber evidence="2">2.7.13.3</ecNumber>
    </recommendedName>
</protein>
<dbReference type="InterPro" id="IPR036097">
    <property type="entry name" value="HisK_dim/P_sf"/>
</dbReference>
<dbReference type="InterPro" id="IPR001789">
    <property type="entry name" value="Sig_transdc_resp-reg_receiver"/>
</dbReference>
<evidence type="ECO:0000256" key="2">
    <source>
        <dbReference type="ARBA" id="ARBA00012438"/>
    </source>
</evidence>
<evidence type="ECO:0000256" key="5">
    <source>
        <dbReference type="SAM" id="Coils"/>
    </source>
</evidence>
<evidence type="ECO:0000259" key="7">
    <source>
        <dbReference type="PROSITE" id="PS50109"/>
    </source>
</evidence>
<evidence type="ECO:0000256" key="1">
    <source>
        <dbReference type="ARBA" id="ARBA00000085"/>
    </source>
</evidence>
<dbReference type="GO" id="GO:0000155">
    <property type="term" value="F:phosphorelay sensor kinase activity"/>
    <property type="evidence" value="ECO:0007669"/>
    <property type="project" value="InterPro"/>
</dbReference>
<feature type="domain" description="Response regulatory" evidence="8">
    <location>
        <begin position="37"/>
        <end position="153"/>
    </location>
</feature>
<dbReference type="PRINTS" id="PR00344">
    <property type="entry name" value="BCTRLSENSOR"/>
</dbReference>
<dbReference type="SMART" id="SM00388">
    <property type="entry name" value="HisKA"/>
    <property type="match status" value="1"/>
</dbReference>
<reference evidence="9 10" key="1">
    <citation type="journal article" date="2015" name="Genome Announc.">
        <title>Complete Genome Sequence of Methylobacterium aquaticum Strain 22A, Isolated from Racomitrium japonicum Moss.</title>
        <authorList>
            <person name="Tani A."/>
            <person name="Ogura Y."/>
            <person name="Hayashi T."/>
            <person name="Kimbara K."/>
        </authorList>
    </citation>
    <scope>NUCLEOTIDE SEQUENCE [LARGE SCALE GENOMIC DNA]</scope>
    <source>
        <strain evidence="9 10">MA-22A</strain>
    </source>
</reference>
<accession>A0A0C6F648</accession>
<dbReference type="KEGG" id="maqu:Maq22A_c26800"/>
<dbReference type="Proteomes" id="UP000061432">
    <property type="component" value="Chromosome"/>
</dbReference>
<dbReference type="SUPFAM" id="SSF55874">
    <property type="entry name" value="ATPase domain of HSP90 chaperone/DNA topoisomerase II/histidine kinase"/>
    <property type="match status" value="1"/>
</dbReference>
<dbReference type="SMART" id="SM00387">
    <property type="entry name" value="HATPase_c"/>
    <property type="match status" value="1"/>
</dbReference>
<dbReference type="InterPro" id="IPR036890">
    <property type="entry name" value="HATPase_C_sf"/>
</dbReference>
<feature type="modified residue" description="4-aspartylphosphate" evidence="4">
    <location>
        <position position="225"/>
    </location>
</feature>
<dbReference type="CDD" id="cd00082">
    <property type="entry name" value="HisKA"/>
    <property type="match status" value="1"/>
</dbReference>
<dbReference type="OrthoDB" id="226486at2"/>
<dbReference type="InterPro" id="IPR003594">
    <property type="entry name" value="HATPase_dom"/>
</dbReference>
<dbReference type="InterPro" id="IPR003661">
    <property type="entry name" value="HisK_dim/P_dom"/>
</dbReference>
<dbReference type="InterPro" id="IPR004358">
    <property type="entry name" value="Sig_transdc_His_kin-like_C"/>
</dbReference>
<dbReference type="EC" id="2.7.13.3" evidence="2"/>
<feature type="domain" description="Histidine kinase" evidence="7">
    <location>
        <begin position="395"/>
        <end position="616"/>
    </location>
</feature>
<dbReference type="Gene3D" id="3.40.50.2300">
    <property type="match status" value="2"/>
</dbReference>
<dbReference type="STRING" id="270351.Maq22A_c26800"/>
<dbReference type="PANTHER" id="PTHR43065:SF42">
    <property type="entry name" value="TWO-COMPONENT SENSOR PPRA"/>
    <property type="match status" value="1"/>
</dbReference>
<reference evidence="10" key="2">
    <citation type="submission" date="2015-01" db="EMBL/GenBank/DDBJ databases">
        <title>Complete genome sequence of Methylobacterium aquaticum strain 22A.</title>
        <authorList>
            <person name="Tani A."/>
            <person name="Ogura Y."/>
            <person name="Hayashi T."/>
        </authorList>
    </citation>
    <scope>NUCLEOTIDE SEQUENCE [LARGE SCALE GENOMIC DNA]</scope>
    <source>
        <strain evidence="10">MA-22A</strain>
    </source>
</reference>
<sequence>MTAAQPGPQPDARGVSRPEVSPQGAPGPERPPAPATRILLVEDSETQALQLRLFLERNGFAVTRHATAEAALEAMNHGLPDLVVADYHLPGMNGDELTRQMRLAMRTRATPVLMLTEASGRDIERQGLESGADAYVPKSADRDLLLLRIRALLRERAAVPAGEPARAANFRRARILVVDGSATFRAYLSALLAQEGHEVVAADGPDQAMAALQAPGEGFDCVTVDLLGTSFDAIALCRRIDALRGAATGAGAPGFSLVGIGSAAASSKDLLVEAFSAGADDVVAKDVGGRDLAGRDGTGPKGADADLLAIRVRTLVRRKLLEEDDRRVAEEVRRHALAAERAKAEAAAAEAKAALAGALAQANHDLEQANHRLKDTQAKLVQAAKMASLGELVAGIAHEINNPLAFILAHQGTVERLIGEVAATMPEGDPSRRPLDKARDRVGAMRLGLARIQDLVVNLRKFSRLDEGEMQTVNVPDAIENVLALIQHKLGTRIAVHKHLAGAPEIRCSPALLNQVVMNILGNAADAIPGDGAITIETAIRDEHDVIRICDTGPGVPEALRERIFEPFFTTKPVGSGTGLGLAIAYSVVQAHSGQISVESAPEGGACFVISIPRRAA</sequence>
<proteinExistence type="predicted"/>
<dbReference type="InterPro" id="IPR005467">
    <property type="entry name" value="His_kinase_dom"/>
</dbReference>
<dbReference type="AlphaFoldDB" id="A0A0C6F648"/>
<dbReference type="Gene3D" id="1.10.287.130">
    <property type="match status" value="1"/>
</dbReference>
<dbReference type="CDD" id="cd00156">
    <property type="entry name" value="REC"/>
    <property type="match status" value="1"/>
</dbReference>
<feature type="region of interest" description="Disordered" evidence="6">
    <location>
        <begin position="1"/>
        <end position="34"/>
    </location>
</feature>
<name>A0A0C6F648_9HYPH</name>
<evidence type="ECO:0000256" key="4">
    <source>
        <dbReference type="PROSITE-ProRule" id="PRU00169"/>
    </source>
</evidence>
<feature type="modified residue" description="4-aspartylphosphate" evidence="4">
    <location>
        <position position="86"/>
    </location>
</feature>
<dbReference type="SUPFAM" id="SSF52172">
    <property type="entry name" value="CheY-like"/>
    <property type="match status" value="2"/>
</dbReference>
<feature type="coiled-coil region" evidence="5">
    <location>
        <begin position="332"/>
        <end position="386"/>
    </location>
</feature>
<organism evidence="9 10">
    <name type="scientific">Methylobacterium aquaticum</name>
    <dbReference type="NCBI Taxonomy" id="270351"/>
    <lineage>
        <taxon>Bacteria</taxon>
        <taxon>Pseudomonadati</taxon>
        <taxon>Pseudomonadota</taxon>
        <taxon>Alphaproteobacteria</taxon>
        <taxon>Hyphomicrobiales</taxon>
        <taxon>Methylobacteriaceae</taxon>
        <taxon>Methylobacterium</taxon>
    </lineage>
</organism>
<evidence type="ECO:0000256" key="3">
    <source>
        <dbReference type="ARBA" id="ARBA00022553"/>
    </source>
</evidence>
<keyword evidence="3 4" id="KW-0597">Phosphoprotein</keyword>